<protein>
    <submittedName>
        <fullName evidence="2">DUF2927 domain-containing protein</fullName>
    </submittedName>
</protein>
<dbReference type="EMBL" id="JACOQL010000003">
    <property type="protein sequence ID" value="MBC9246931.1"/>
    <property type="molecule type" value="Genomic_DNA"/>
</dbReference>
<name>A0A926GE93_9RHOB</name>
<evidence type="ECO:0000313" key="2">
    <source>
        <dbReference type="EMBL" id="MBC9246931.1"/>
    </source>
</evidence>
<gene>
    <name evidence="2" type="ORF">H4P12_09420</name>
</gene>
<organism evidence="2 3">
    <name type="scientific">Paracoccus amoyensis</name>
    <dbReference type="NCBI Taxonomy" id="2760093"/>
    <lineage>
        <taxon>Bacteria</taxon>
        <taxon>Pseudomonadati</taxon>
        <taxon>Pseudomonadota</taxon>
        <taxon>Alphaproteobacteria</taxon>
        <taxon>Rhodobacterales</taxon>
        <taxon>Paracoccaceae</taxon>
        <taxon>Paracoccus</taxon>
    </lineage>
</organism>
<dbReference type="PROSITE" id="PS51257">
    <property type="entry name" value="PROKAR_LIPOPROTEIN"/>
    <property type="match status" value="1"/>
</dbReference>
<feature type="region of interest" description="Disordered" evidence="1">
    <location>
        <begin position="30"/>
        <end position="71"/>
    </location>
</feature>
<dbReference type="Proteomes" id="UP000608594">
    <property type="component" value="Unassembled WGS sequence"/>
</dbReference>
<evidence type="ECO:0000313" key="3">
    <source>
        <dbReference type="Proteomes" id="UP000608594"/>
    </source>
</evidence>
<sequence length="346" mass="38237">MLYRSALDSLRYFPFLTLLAVAACSDAPAVDKASRPAPRPEIPSQDDTDAAGQAKLRKERAERNRAANAAAVAASNSASPVTAAHRDFYARAEAALLSDGRLRPERIPQDAPIDAEGLTQDFIEIALHDEYYRDGDKMVAGGAAAPVRRWQDPVRFQLEYGASTDVATRRAVRVEVSEYAGQLSRVTRHPMNVVDVNGNFVVLMLNDDERRSIGPRLQQLVPGIPADDIALIRDLDRNNYCTVFAYSRGNSSVYAKAVALVRAELPPMLRKSCFHEELAQGLGLSNDSPTVRPSIFNDDEEFALLTRHDELLLQILYDRRLRPGMTEAEARPIVLQIARELLGTAI</sequence>
<accession>A0A926GE93</accession>
<keyword evidence="3" id="KW-1185">Reference proteome</keyword>
<dbReference type="AlphaFoldDB" id="A0A926GE93"/>
<comment type="caution">
    <text evidence="2">The sequence shown here is derived from an EMBL/GenBank/DDBJ whole genome shotgun (WGS) entry which is preliminary data.</text>
</comment>
<evidence type="ECO:0000256" key="1">
    <source>
        <dbReference type="SAM" id="MobiDB-lite"/>
    </source>
</evidence>
<dbReference type="Pfam" id="PF11150">
    <property type="entry name" value="DUF2927"/>
    <property type="match status" value="1"/>
</dbReference>
<dbReference type="InterPro" id="IPR021323">
    <property type="entry name" value="DUF2927"/>
</dbReference>
<proteinExistence type="predicted"/>
<reference evidence="2" key="1">
    <citation type="submission" date="2020-08" db="EMBL/GenBank/DDBJ databases">
        <title>Paracoccus amoyensis sp. nov., isolated from the surface seawater at coast of Xiamen, Fujian.</title>
        <authorList>
            <person name="Lyu L."/>
        </authorList>
    </citation>
    <scope>NUCLEOTIDE SEQUENCE</scope>
    <source>
        <strain evidence="2">11-3</strain>
    </source>
</reference>